<proteinExistence type="predicted"/>
<accession>A0AAD9QA23</accession>
<name>A0AAD9QA23_ACRCE</name>
<comment type="caution">
    <text evidence="1">The sequence shown here is derived from an EMBL/GenBank/DDBJ whole genome shotgun (WGS) entry which is preliminary data.</text>
</comment>
<dbReference type="Proteomes" id="UP001249851">
    <property type="component" value="Unassembled WGS sequence"/>
</dbReference>
<dbReference type="AlphaFoldDB" id="A0AAD9QA23"/>
<reference evidence="1" key="1">
    <citation type="journal article" date="2023" name="G3 (Bethesda)">
        <title>Whole genome assembly and annotation of the endangered Caribbean coral Acropora cervicornis.</title>
        <authorList>
            <person name="Selwyn J.D."/>
            <person name="Vollmer S.V."/>
        </authorList>
    </citation>
    <scope>NUCLEOTIDE SEQUENCE</scope>
    <source>
        <strain evidence="1">K2</strain>
    </source>
</reference>
<protein>
    <submittedName>
        <fullName evidence="1">Uncharacterized protein</fullName>
    </submittedName>
</protein>
<evidence type="ECO:0000313" key="1">
    <source>
        <dbReference type="EMBL" id="KAK2557486.1"/>
    </source>
</evidence>
<organism evidence="1 2">
    <name type="scientific">Acropora cervicornis</name>
    <name type="common">Staghorn coral</name>
    <dbReference type="NCBI Taxonomy" id="6130"/>
    <lineage>
        <taxon>Eukaryota</taxon>
        <taxon>Metazoa</taxon>
        <taxon>Cnidaria</taxon>
        <taxon>Anthozoa</taxon>
        <taxon>Hexacorallia</taxon>
        <taxon>Scleractinia</taxon>
        <taxon>Astrocoeniina</taxon>
        <taxon>Acroporidae</taxon>
        <taxon>Acropora</taxon>
    </lineage>
</organism>
<keyword evidence="2" id="KW-1185">Reference proteome</keyword>
<gene>
    <name evidence="1" type="ORF">P5673_020228</name>
</gene>
<reference evidence="1" key="2">
    <citation type="journal article" date="2023" name="Science">
        <title>Genomic signatures of disease resistance in endangered staghorn corals.</title>
        <authorList>
            <person name="Vollmer S.V."/>
            <person name="Selwyn J.D."/>
            <person name="Despard B.A."/>
            <person name="Roesel C.L."/>
        </authorList>
    </citation>
    <scope>NUCLEOTIDE SEQUENCE</scope>
    <source>
        <strain evidence="1">K2</strain>
    </source>
</reference>
<sequence>MQRKSQSRSAKVFMYTPLCQHKLSVMKPIHTPWLVGLYDYLQNKPDVIRKGFEMAVTVEAVTKVLDPEDPIEDLVSESLSHIKLQSP</sequence>
<evidence type="ECO:0000313" key="2">
    <source>
        <dbReference type="Proteomes" id="UP001249851"/>
    </source>
</evidence>
<dbReference type="EMBL" id="JARQWQ010000049">
    <property type="protein sequence ID" value="KAK2557486.1"/>
    <property type="molecule type" value="Genomic_DNA"/>
</dbReference>